<organism evidence="4 5">
    <name type="scientific">Stenomitos frigidus AS-A4</name>
    <dbReference type="NCBI Taxonomy" id="2933935"/>
    <lineage>
        <taxon>Bacteria</taxon>
        <taxon>Bacillati</taxon>
        <taxon>Cyanobacteriota</taxon>
        <taxon>Cyanophyceae</taxon>
        <taxon>Leptolyngbyales</taxon>
        <taxon>Leptolyngbyaceae</taxon>
        <taxon>Stenomitos</taxon>
    </lineage>
</organism>
<proteinExistence type="inferred from homology"/>
<dbReference type="EC" id="2.3.1.31" evidence="2"/>
<dbReference type="EMBL" id="JAMPLM010000076">
    <property type="protein sequence ID" value="MEP1062620.1"/>
    <property type="molecule type" value="Genomic_DNA"/>
</dbReference>
<comment type="function">
    <text evidence="2">Transfers an acetyl group from acetyl-CoA to L-homoserine, forming acetyl-L-homoserine.</text>
</comment>
<comment type="similarity">
    <text evidence="2">Belongs to the AB hydrolase superfamily. MetX family.</text>
</comment>
<keyword evidence="2" id="KW-0963">Cytoplasm</keyword>
<evidence type="ECO:0000256" key="1">
    <source>
        <dbReference type="ARBA" id="ARBA00022679"/>
    </source>
</evidence>
<accession>A0ABV0KTQ2</accession>
<feature type="domain" description="AB hydrolase-1" evidence="3">
    <location>
        <begin position="47"/>
        <end position="335"/>
    </location>
</feature>
<dbReference type="PANTHER" id="PTHR32268:SF11">
    <property type="entry name" value="HOMOSERINE O-ACETYLTRANSFERASE"/>
    <property type="match status" value="1"/>
</dbReference>
<keyword evidence="5" id="KW-1185">Reference proteome</keyword>
<feature type="active site" evidence="2">
    <location>
        <position position="331"/>
    </location>
</feature>
<dbReference type="PIRSF" id="PIRSF000443">
    <property type="entry name" value="Homoser_Ac_trans"/>
    <property type="match status" value="1"/>
</dbReference>
<dbReference type="Proteomes" id="UP001476950">
    <property type="component" value="Unassembled WGS sequence"/>
</dbReference>
<reference evidence="4 5" key="1">
    <citation type="submission" date="2022-04" db="EMBL/GenBank/DDBJ databases">
        <title>Positive selection, recombination, and allopatry shape intraspecific diversity of widespread and dominant cyanobacteria.</title>
        <authorList>
            <person name="Wei J."/>
            <person name="Shu W."/>
            <person name="Hu C."/>
        </authorList>
    </citation>
    <scope>NUCLEOTIDE SEQUENCE [LARGE SCALE GENOMIC DNA]</scope>
    <source>
        <strain evidence="4 5">AS-A4</strain>
    </source>
</reference>
<dbReference type="InterPro" id="IPR000073">
    <property type="entry name" value="AB_hydrolase_1"/>
</dbReference>
<keyword evidence="2 4" id="KW-0012">Acyltransferase</keyword>
<feature type="active site" evidence="2">
    <location>
        <position position="302"/>
    </location>
</feature>
<comment type="pathway">
    <text evidence="2">Amino-acid biosynthesis; L-methionine biosynthesis via de novo pathway; O-acetyl-L-homoserine from L-homoserine: step 1/1.</text>
</comment>
<dbReference type="RefSeq" id="WP_190449475.1">
    <property type="nucleotide sequence ID" value="NZ_JAMPLM010000076.1"/>
</dbReference>
<dbReference type="GO" id="GO:0004414">
    <property type="term" value="F:homoserine O-acetyltransferase activity"/>
    <property type="evidence" value="ECO:0007669"/>
    <property type="project" value="UniProtKB-EC"/>
</dbReference>
<dbReference type="SUPFAM" id="SSF53474">
    <property type="entry name" value="alpha/beta-Hydrolases"/>
    <property type="match status" value="1"/>
</dbReference>
<sequence>MSDRPFVSPQTQYYTLTEPFCLESGVVLMAVQIAYRTWGQLNAKRDNAILVCHALTGGADADDWWAPLFGADQTFDPQTDFILCSNVLGSCYGTTGATSFNPATDKPYGAAFPSITIRDMVQLQAVLLQALSVNQIKFVIGGSMGGMQALEWALLYPDWVKAIALIGVSGKHSAWCIGISEAQRQAIYADPNWQGGRYLPDQAPNAGLAAARMMAMLTYRSWASFEAKFSRQQQDDSFDRPYKIVHYLRHQGQKLVERFDANTYITLTHAMDTHDVARGRGDYTTVLSRVQQPALVVAIDSDMLYPPVEQQALATHLPNAQFTWLHSPHGHDAFLIDMEALNQLIINFRHQIEAGNNAAESTACSV</sequence>
<evidence type="ECO:0000313" key="4">
    <source>
        <dbReference type="EMBL" id="MEP1062620.1"/>
    </source>
</evidence>
<comment type="subcellular location">
    <subcellularLocation>
        <location evidence="2">Cytoplasm</location>
    </subcellularLocation>
</comment>
<keyword evidence="2" id="KW-0028">Amino-acid biosynthesis</keyword>
<comment type="subunit">
    <text evidence="2">Homodimer.</text>
</comment>
<evidence type="ECO:0000313" key="5">
    <source>
        <dbReference type="Proteomes" id="UP001476950"/>
    </source>
</evidence>
<dbReference type="Gene3D" id="3.40.50.1820">
    <property type="entry name" value="alpha/beta hydrolase"/>
    <property type="match status" value="1"/>
</dbReference>
<dbReference type="HAMAP" id="MF_00296">
    <property type="entry name" value="MetX_acyltransf"/>
    <property type="match status" value="1"/>
</dbReference>
<feature type="binding site" evidence="2">
    <location>
        <position position="212"/>
    </location>
    <ligand>
        <name>substrate</name>
    </ligand>
</feature>
<dbReference type="NCBIfam" id="NF001209">
    <property type="entry name" value="PRK00175.1"/>
    <property type="match status" value="1"/>
</dbReference>
<dbReference type="Pfam" id="PF00561">
    <property type="entry name" value="Abhydrolase_1"/>
    <property type="match status" value="1"/>
</dbReference>
<comment type="caution">
    <text evidence="2">Lacks conserved residue(s) required for the propagation of feature annotation.</text>
</comment>
<evidence type="ECO:0000256" key="2">
    <source>
        <dbReference type="HAMAP-Rule" id="MF_00296"/>
    </source>
</evidence>
<gene>
    <name evidence="4" type="primary">metX</name>
    <name evidence="2" type="synonym">metXA</name>
    <name evidence="4" type="ORF">NDI38_30060</name>
</gene>
<keyword evidence="1 2" id="KW-0808">Transferase</keyword>
<comment type="catalytic activity">
    <reaction evidence="2">
        <text>L-homoserine + acetyl-CoA = O-acetyl-L-homoserine + CoA</text>
        <dbReference type="Rhea" id="RHEA:13701"/>
        <dbReference type="ChEBI" id="CHEBI:57287"/>
        <dbReference type="ChEBI" id="CHEBI:57288"/>
        <dbReference type="ChEBI" id="CHEBI:57476"/>
        <dbReference type="ChEBI" id="CHEBI:57716"/>
        <dbReference type="EC" id="2.3.1.31"/>
    </reaction>
</comment>
<dbReference type="NCBIfam" id="TIGR01392">
    <property type="entry name" value="homoserO_Ac_trn"/>
    <property type="match status" value="1"/>
</dbReference>
<name>A0ABV0KTQ2_9CYAN</name>
<protein>
    <recommendedName>
        <fullName evidence="2">Homoserine O-acetyltransferase</fullName>
        <shortName evidence="2">HAT</shortName>
        <ecNumber evidence="2">2.3.1.31</ecNumber>
    </recommendedName>
    <alternativeName>
        <fullName evidence="2">Homoserine transacetylase</fullName>
        <shortName evidence="2">HTA</shortName>
    </alternativeName>
</protein>
<dbReference type="InterPro" id="IPR029058">
    <property type="entry name" value="AB_hydrolase_fold"/>
</dbReference>
<dbReference type="PANTHER" id="PTHR32268">
    <property type="entry name" value="HOMOSERINE O-ACETYLTRANSFERASE"/>
    <property type="match status" value="1"/>
</dbReference>
<feature type="binding site" evidence="2">
    <location>
        <position position="332"/>
    </location>
    <ligand>
        <name>substrate</name>
    </ligand>
</feature>
<dbReference type="InterPro" id="IPR008220">
    <property type="entry name" value="HAT_MetX-like"/>
</dbReference>
<comment type="caution">
    <text evidence="4">The sequence shown here is derived from an EMBL/GenBank/DDBJ whole genome shotgun (WGS) entry which is preliminary data.</text>
</comment>
<keyword evidence="2" id="KW-0486">Methionine biosynthesis</keyword>
<evidence type="ECO:0000259" key="3">
    <source>
        <dbReference type="Pfam" id="PF00561"/>
    </source>
</evidence>
<feature type="active site" description="Nucleophile" evidence="2">
    <location>
        <position position="143"/>
    </location>
</feature>